<dbReference type="EMBL" id="JAAVLX010000015">
    <property type="protein sequence ID" value="NOJ44359.1"/>
    <property type="molecule type" value="Genomic_DNA"/>
</dbReference>
<keyword evidence="3" id="KW-1185">Reference proteome</keyword>
<dbReference type="RefSeq" id="WP_171583541.1">
    <property type="nucleotide sequence ID" value="NZ_JAAVLX010000015.1"/>
</dbReference>
<feature type="domain" description="HTH arsR-type" evidence="1">
    <location>
        <begin position="1"/>
        <end position="94"/>
    </location>
</feature>
<name>A0A7Y4GZ61_9BRAD</name>
<dbReference type="InterPro" id="IPR001845">
    <property type="entry name" value="HTH_ArsR_DNA-bd_dom"/>
</dbReference>
<dbReference type="GO" id="GO:0032791">
    <property type="term" value="F:lead ion binding"/>
    <property type="evidence" value="ECO:0007669"/>
    <property type="project" value="TreeGrafter"/>
</dbReference>
<dbReference type="GO" id="GO:0046686">
    <property type="term" value="P:response to cadmium ion"/>
    <property type="evidence" value="ECO:0007669"/>
    <property type="project" value="TreeGrafter"/>
</dbReference>
<evidence type="ECO:0000259" key="1">
    <source>
        <dbReference type="PROSITE" id="PS50987"/>
    </source>
</evidence>
<dbReference type="InterPro" id="IPR036390">
    <property type="entry name" value="WH_DNA-bd_sf"/>
</dbReference>
<dbReference type="Gene3D" id="1.10.10.10">
    <property type="entry name" value="Winged helix-like DNA-binding domain superfamily/Winged helix DNA-binding domain"/>
    <property type="match status" value="1"/>
</dbReference>
<dbReference type="InterPro" id="IPR052543">
    <property type="entry name" value="HTH_Metal-responsive_Reg"/>
</dbReference>
<dbReference type="AlphaFoldDB" id="A0A7Y4GZ61"/>
<reference evidence="2 3" key="1">
    <citation type="submission" date="2020-03" db="EMBL/GenBank/DDBJ databases">
        <title>Bradyrhizobium diversity isolated from nodules of Indigofera sp.</title>
        <authorList>
            <person name="Klepa M."/>
            <person name="Helene L."/>
            <person name="Hungria M."/>
        </authorList>
    </citation>
    <scope>NUCLEOTIDE SEQUENCE [LARGE SCALE GENOMIC DNA]</scope>
    <source>
        <strain evidence="2 3">WSM 1791</strain>
    </source>
</reference>
<dbReference type="Pfam" id="PF12840">
    <property type="entry name" value="HTH_20"/>
    <property type="match status" value="1"/>
</dbReference>
<dbReference type="CDD" id="cd00090">
    <property type="entry name" value="HTH_ARSR"/>
    <property type="match status" value="1"/>
</dbReference>
<dbReference type="PANTHER" id="PTHR39168">
    <property type="entry name" value="TRANSCRIPTIONAL REGULATOR-RELATED"/>
    <property type="match status" value="1"/>
</dbReference>
<dbReference type="GO" id="GO:0010288">
    <property type="term" value="P:response to lead ion"/>
    <property type="evidence" value="ECO:0007669"/>
    <property type="project" value="TreeGrafter"/>
</dbReference>
<dbReference type="GO" id="GO:0097063">
    <property type="term" value="F:cadmium ion sensor activity"/>
    <property type="evidence" value="ECO:0007669"/>
    <property type="project" value="TreeGrafter"/>
</dbReference>
<accession>A0A7Y4GZ61</accession>
<dbReference type="InterPro" id="IPR011991">
    <property type="entry name" value="ArsR-like_HTH"/>
</dbReference>
<dbReference type="SUPFAM" id="SSF46785">
    <property type="entry name" value="Winged helix' DNA-binding domain"/>
    <property type="match status" value="1"/>
</dbReference>
<dbReference type="NCBIfam" id="NF033788">
    <property type="entry name" value="HTH_metalloreg"/>
    <property type="match status" value="1"/>
</dbReference>
<dbReference type="PROSITE" id="PS50987">
    <property type="entry name" value="HTH_ARSR_2"/>
    <property type="match status" value="1"/>
</dbReference>
<organism evidence="2 3">
    <name type="scientific">Bradyrhizobium australiense</name>
    <dbReference type="NCBI Taxonomy" id="2721161"/>
    <lineage>
        <taxon>Bacteria</taxon>
        <taxon>Pseudomonadati</taxon>
        <taxon>Pseudomonadota</taxon>
        <taxon>Alphaproteobacteria</taxon>
        <taxon>Hyphomicrobiales</taxon>
        <taxon>Nitrobacteraceae</taxon>
        <taxon>Bradyrhizobium</taxon>
    </lineage>
</organism>
<comment type="caution">
    <text evidence="2">The sequence shown here is derived from an EMBL/GenBank/DDBJ whole genome shotgun (WGS) entry which is preliminary data.</text>
</comment>
<dbReference type="Proteomes" id="UP000544122">
    <property type="component" value="Unassembled WGS sequence"/>
</dbReference>
<proteinExistence type="predicted"/>
<evidence type="ECO:0000313" key="3">
    <source>
        <dbReference type="Proteomes" id="UP000544122"/>
    </source>
</evidence>
<protein>
    <submittedName>
        <fullName evidence="2">Helix-turn-helix transcriptional regulator</fullName>
    </submittedName>
</protein>
<dbReference type="GO" id="GO:0003700">
    <property type="term" value="F:DNA-binding transcription factor activity"/>
    <property type="evidence" value="ECO:0007669"/>
    <property type="project" value="InterPro"/>
</dbReference>
<gene>
    <name evidence="2" type="ORF">HCN58_33255</name>
</gene>
<sequence length="259" mass="27794">MDTGPKIAQVAALIGDPARANMLSALMDGRTLTASELAYVSGVAPQTASGHLAKLSDAGLLALAKQGRRRYFRLASPHVARVLEGLMVVAQEGPARQRNLWRGGETLRHARTCYDHMAGRIAVVIADRLVQQSFILLDEDGGQLTDAGRSFFDELGVDLRLASKRRVFCRPCLDWSERRPHLAGAVGAAILDHALEHDWVEHVRDSRALVVTPVGVRELATTFGIEGAPPMDGHDGRVGSLSGGRVSAIAVESASPGRR</sequence>
<dbReference type="PANTHER" id="PTHR39168:SF1">
    <property type="entry name" value="TRANSCRIPTIONAL REGULATORY PROTEIN"/>
    <property type="match status" value="1"/>
</dbReference>
<dbReference type="SMART" id="SM00418">
    <property type="entry name" value="HTH_ARSR"/>
    <property type="match status" value="1"/>
</dbReference>
<dbReference type="GO" id="GO:0003677">
    <property type="term" value="F:DNA binding"/>
    <property type="evidence" value="ECO:0007669"/>
    <property type="project" value="TreeGrafter"/>
</dbReference>
<evidence type="ECO:0000313" key="2">
    <source>
        <dbReference type="EMBL" id="NOJ44359.1"/>
    </source>
</evidence>
<dbReference type="InterPro" id="IPR036388">
    <property type="entry name" value="WH-like_DNA-bd_sf"/>
</dbReference>